<dbReference type="Proteomes" id="UP000095552">
    <property type="component" value="Unassembled WGS sequence"/>
</dbReference>
<dbReference type="EMBL" id="MDGQ01000003">
    <property type="protein sequence ID" value="OEK06446.1"/>
    <property type="molecule type" value="Genomic_DNA"/>
</dbReference>
<comment type="caution">
    <text evidence="1">The sequence shown here is derived from an EMBL/GenBank/DDBJ whole genome shotgun (WGS) entry which is preliminary data.</text>
</comment>
<dbReference type="RefSeq" id="WP_069833758.1">
    <property type="nucleotide sequence ID" value="NZ_MDGQ01000003.1"/>
</dbReference>
<sequence length="98" mass="11475">MEVVTTEKKALVRNLLNKLTEVVQECTWRINNTYSNGIDNTVLEIQIFEKKVQTGRIAFQLEDGHVINYRYKDLEKRIPIQIMDMLLDIIGYELDSNS</sequence>
<evidence type="ECO:0000313" key="1">
    <source>
        <dbReference type="EMBL" id="OEK06446.1"/>
    </source>
</evidence>
<reference evidence="1 2" key="1">
    <citation type="submission" date="2016-08" db="EMBL/GenBank/DDBJ databases">
        <title>Draft genome of Fabibacter sp. strain SK-8.</title>
        <authorList>
            <person name="Wong S.-K."/>
            <person name="Hamasaki K."/>
            <person name="Yoshizawa S."/>
        </authorList>
    </citation>
    <scope>NUCLEOTIDE SEQUENCE [LARGE SCALE GENOMIC DNA]</scope>
    <source>
        <strain evidence="1 2">SK-8</strain>
    </source>
</reference>
<keyword evidence="2" id="KW-1185">Reference proteome</keyword>
<organism evidence="1 2">
    <name type="scientific">Roseivirga misakiensis</name>
    <dbReference type="NCBI Taxonomy" id="1563681"/>
    <lineage>
        <taxon>Bacteria</taxon>
        <taxon>Pseudomonadati</taxon>
        <taxon>Bacteroidota</taxon>
        <taxon>Cytophagia</taxon>
        <taxon>Cytophagales</taxon>
        <taxon>Roseivirgaceae</taxon>
        <taxon>Roseivirga</taxon>
    </lineage>
</organism>
<dbReference type="STRING" id="1563681.BFP71_01855"/>
<evidence type="ECO:0000313" key="2">
    <source>
        <dbReference type="Proteomes" id="UP000095552"/>
    </source>
</evidence>
<name>A0A1E5T513_9BACT</name>
<gene>
    <name evidence="1" type="ORF">BFP71_01855</name>
</gene>
<proteinExistence type="predicted"/>
<protein>
    <submittedName>
        <fullName evidence="1">Uncharacterized protein</fullName>
    </submittedName>
</protein>
<dbReference type="OrthoDB" id="981413at2"/>
<accession>A0A1E5T513</accession>
<dbReference type="AlphaFoldDB" id="A0A1E5T513"/>